<evidence type="ECO:0000256" key="2">
    <source>
        <dbReference type="ARBA" id="ARBA00022614"/>
    </source>
</evidence>
<evidence type="ECO:0000256" key="3">
    <source>
        <dbReference type="ARBA" id="ARBA00022729"/>
    </source>
</evidence>
<keyword evidence="4" id="KW-0677">Repeat</keyword>
<evidence type="ECO:0000313" key="6">
    <source>
        <dbReference type="EMBL" id="AVQ39377.1"/>
    </source>
</evidence>
<keyword evidence="3" id="KW-0732">Signal</keyword>
<dbReference type="InterPro" id="IPR032675">
    <property type="entry name" value="LRR_dom_sf"/>
</dbReference>
<protein>
    <submittedName>
        <fullName evidence="6">Leucine-rich repeat domain-containing protein</fullName>
    </submittedName>
</protein>
<dbReference type="Gene3D" id="2.60.40.1220">
    <property type="match status" value="1"/>
</dbReference>
<evidence type="ECO:0000313" key="7">
    <source>
        <dbReference type="Proteomes" id="UP000240615"/>
    </source>
</evidence>
<keyword evidence="2" id="KW-0433">Leucine-rich repeat</keyword>
<dbReference type="Proteomes" id="UP000240615">
    <property type="component" value="Chromosome"/>
</dbReference>
<dbReference type="SMART" id="SM00365">
    <property type="entry name" value="LRR_SD22"/>
    <property type="match status" value="8"/>
</dbReference>
<comment type="similarity">
    <text evidence="1">Belongs to the internalin family.</text>
</comment>
<dbReference type="PANTHER" id="PTHR46652:SF3">
    <property type="entry name" value="LEUCINE-RICH REPEAT-CONTAINING PROTEIN 9"/>
    <property type="match status" value="1"/>
</dbReference>
<dbReference type="InterPro" id="IPR025875">
    <property type="entry name" value="Leu-rich_rpt_4"/>
</dbReference>
<reference evidence="6 7" key="1">
    <citation type="submission" date="2018-01" db="EMBL/GenBank/DDBJ databases">
        <title>Genetic Diversity of Clostridium botulinum in seafood.</title>
        <authorList>
            <person name="Athira V."/>
            <person name="Arun Jyothi P.V."/>
            <person name="Lalitha K.V."/>
            <person name="Joseph T.C."/>
        </authorList>
    </citation>
    <scope>NUCLEOTIDE SEQUENCE [LARGE SCALE GENOMIC DNA]</scope>
    <source>
        <strain evidence="6 7">Mfbjulcb8</strain>
    </source>
</reference>
<dbReference type="AlphaFoldDB" id="A0ABC8CW64"/>
<dbReference type="InterPro" id="IPR014755">
    <property type="entry name" value="Cu-Rt/internalin_Ig-like"/>
</dbReference>
<organism evidence="6 7">
    <name type="scientific">Clostridium botulinum</name>
    <dbReference type="NCBI Taxonomy" id="1491"/>
    <lineage>
        <taxon>Bacteria</taxon>
        <taxon>Bacillati</taxon>
        <taxon>Bacillota</taxon>
        <taxon>Clostridia</taxon>
        <taxon>Eubacteriales</taxon>
        <taxon>Clostridiaceae</taxon>
        <taxon>Clostridium</taxon>
    </lineage>
</organism>
<dbReference type="EMBL" id="CP027777">
    <property type="protein sequence ID" value="AVQ39377.1"/>
    <property type="molecule type" value="Genomic_DNA"/>
</dbReference>
<dbReference type="Pfam" id="PF12799">
    <property type="entry name" value="LRR_4"/>
    <property type="match status" value="4"/>
</dbReference>
<sequence length="415" mass="47478">MLHIEIYIVFRSILKRCIKMLRKIKTIVITCIFTIFACCIKVQAFQDNLNVNKDKVWTVKFNKEVQLDEATKSEIKIRDSKGEELNCNLKLGENNKSVIVDAPAGGYKPEEKYTLTVGSNIYSKNKAKLKNDTTIHFTIKKYDENAVIGFKDKNLEKAVRDTIKKPNGNLYQRDVEKIMRLNIVGYNIKNIDGIEQLTNLQGLWMGGTKVKDISPLKSLTNLQILNATQCDIDDISPLKELSNLKYLYLSINNISDITPLKGLVNLQELDLERNNISDISPLSGLYNMKELSLNYNKINDISILHGLDNIESLSLAFNDISDISSLSGLNNLKYILLDNNKISDINALSKLYNLEYILLDYNQITDVKPLINLKNVKQLNLRGNNIKQDPEMEDFYRNIQCTNFRFDCDGNIIEF</sequence>
<dbReference type="InterPro" id="IPR001611">
    <property type="entry name" value="Leu-rich_rpt"/>
</dbReference>
<evidence type="ECO:0000256" key="4">
    <source>
        <dbReference type="ARBA" id="ARBA00022737"/>
    </source>
</evidence>
<dbReference type="PANTHER" id="PTHR46652">
    <property type="entry name" value="LEUCINE-RICH REPEAT AND IQ DOMAIN-CONTAINING PROTEIN 1-RELATED"/>
    <property type="match status" value="1"/>
</dbReference>
<accession>A0ABC8CW64</accession>
<dbReference type="InterPro" id="IPR003591">
    <property type="entry name" value="Leu-rich_rpt_typical-subtyp"/>
</dbReference>
<evidence type="ECO:0000256" key="1">
    <source>
        <dbReference type="ARBA" id="ARBA00009432"/>
    </source>
</evidence>
<dbReference type="InterPro" id="IPR032812">
    <property type="entry name" value="SbsA_Ig"/>
</dbReference>
<dbReference type="PROSITE" id="PS51450">
    <property type="entry name" value="LRR"/>
    <property type="match status" value="6"/>
</dbReference>
<dbReference type="Pfam" id="PF13205">
    <property type="entry name" value="Big_5"/>
    <property type="match status" value="1"/>
</dbReference>
<dbReference type="Gene3D" id="3.80.10.10">
    <property type="entry name" value="Ribonuclease Inhibitor"/>
    <property type="match status" value="1"/>
</dbReference>
<dbReference type="SUPFAM" id="SSF52058">
    <property type="entry name" value="L domain-like"/>
    <property type="match status" value="1"/>
</dbReference>
<proteinExistence type="inferred from homology"/>
<dbReference type="SMART" id="SM00369">
    <property type="entry name" value="LRR_TYP"/>
    <property type="match status" value="6"/>
</dbReference>
<evidence type="ECO:0000259" key="5">
    <source>
        <dbReference type="Pfam" id="PF13205"/>
    </source>
</evidence>
<dbReference type="InterPro" id="IPR050836">
    <property type="entry name" value="SDS22/Internalin_LRR"/>
</dbReference>
<name>A0ABC8CW64_CLOBO</name>
<feature type="domain" description="SbsA Ig-like" evidence="5">
    <location>
        <begin position="50"/>
        <end position="138"/>
    </location>
</feature>
<gene>
    <name evidence="6" type="ORF">C7M56_12065</name>
</gene>